<protein>
    <submittedName>
        <fullName evidence="2">DUF3261 domain-containing protein</fullName>
    </submittedName>
</protein>
<feature type="region of interest" description="Disordered" evidence="1">
    <location>
        <begin position="148"/>
        <end position="179"/>
    </location>
</feature>
<evidence type="ECO:0000256" key="1">
    <source>
        <dbReference type="SAM" id="MobiDB-lite"/>
    </source>
</evidence>
<proteinExistence type="predicted"/>
<dbReference type="InterPro" id="IPR021675">
    <property type="entry name" value="DUF3261"/>
</dbReference>
<evidence type="ECO:0000313" key="2">
    <source>
        <dbReference type="EMBL" id="XBO74705.1"/>
    </source>
</evidence>
<dbReference type="Pfam" id="PF11659">
    <property type="entry name" value="DUF3261"/>
    <property type="match status" value="1"/>
</dbReference>
<name>A0AAU7KSK1_9GAMM</name>
<dbReference type="AlphaFoldDB" id="A0AAU7KSK1"/>
<feature type="compositionally biased region" description="Polar residues" evidence="1">
    <location>
        <begin position="170"/>
        <end position="179"/>
    </location>
</feature>
<organism evidence="2">
    <name type="scientific">Halomonas sp. H10-59</name>
    <dbReference type="NCBI Taxonomy" id="2950874"/>
    <lineage>
        <taxon>Bacteria</taxon>
        <taxon>Pseudomonadati</taxon>
        <taxon>Pseudomonadota</taxon>
        <taxon>Gammaproteobacteria</taxon>
        <taxon>Oceanospirillales</taxon>
        <taxon>Halomonadaceae</taxon>
        <taxon>Halomonas</taxon>
    </lineage>
</organism>
<gene>
    <name evidence="2" type="ORF">NFG57_18125</name>
</gene>
<sequence length="179" mass="19950">MPALHTLAPISAQTQRLTFEHQGERRVLLGVLRHDHQQLQLALISPQGQRLLTLVQDDEGARFAPGAAFEPPFSADWLASRLSFSLWPEARLREAFAGSDWSLAQRDHERRIYHQGRLAVRLEMTPTCHVIHDIEADYRLSVATLAPSPDARENKSPNSSVSTTTTNHNAVTDSPCPST</sequence>
<reference evidence="2" key="1">
    <citation type="submission" date="2022-06" db="EMBL/GenBank/DDBJ databases">
        <title>A novel DMS-producing enzyme.</title>
        <authorList>
            <person name="Zhang Y."/>
        </authorList>
    </citation>
    <scope>NUCLEOTIDE SEQUENCE</scope>
    <source>
        <strain evidence="2">H10-59</strain>
    </source>
</reference>
<dbReference type="RefSeq" id="WP_213230404.1">
    <property type="nucleotide sequence ID" value="NZ_CP098828.1"/>
</dbReference>
<accession>A0AAU7KSK1</accession>
<feature type="compositionally biased region" description="Low complexity" evidence="1">
    <location>
        <begin position="156"/>
        <end position="169"/>
    </location>
</feature>
<dbReference type="EMBL" id="CP098828">
    <property type="protein sequence ID" value="XBO74705.1"/>
    <property type="molecule type" value="Genomic_DNA"/>
</dbReference>